<reference evidence="1 2" key="1">
    <citation type="submission" date="2023-01" db="EMBL/GenBank/DDBJ databases">
        <title>Analysis of 21 Apiospora genomes using comparative genomics revels a genus with tremendous synthesis potential of carbohydrate active enzymes and secondary metabolites.</title>
        <authorList>
            <person name="Sorensen T."/>
        </authorList>
    </citation>
    <scope>NUCLEOTIDE SEQUENCE [LARGE SCALE GENOMIC DNA]</scope>
    <source>
        <strain evidence="1 2">CBS 83171</strain>
    </source>
</reference>
<dbReference type="Proteomes" id="UP001446871">
    <property type="component" value="Unassembled WGS sequence"/>
</dbReference>
<sequence length="117" mass="12843">MRARDDETFPETTADVREGLVTILERVRLEHNHVVLDVLHESFGQSIGSQLRTPEELRLILPVFLSFGTPLRSRVALEIIIDPLSGINGVARLIVGLHAVLLGIRQGSATTKALVSI</sequence>
<keyword evidence="2" id="KW-1185">Reference proteome</keyword>
<name>A0ABR1TKK0_9PEZI</name>
<evidence type="ECO:0000313" key="2">
    <source>
        <dbReference type="Proteomes" id="UP001446871"/>
    </source>
</evidence>
<accession>A0ABR1TKK0</accession>
<dbReference type="EMBL" id="JAQQWM010000009">
    <property type="protein sequence ID" value="KAK8047171.1"/>
    <property type="molecule type" value="Genomic_DNA"/>
</dbReference>
<protein>
    <submittedName>
        <fullName evidence="1">Uncharacterized protein</fullName>
    </submittedName>
</protein>
<proteinExistence type="predicted"/>
<evidence type="ECO:0000313" key="1">
    <source>
        <dbReference type="EMBL" id="KAK8047171.1"/>
    </source>
</evidence>
<comment type="caution">
    <text evidence="1">The sequence shown here is derived from an EMBL/GenBank/DDBJ whole genome shotgun (WGS) entry which is preliminary data.</text>
</comment>
<organism evidence="1 2">
    <name type="scientific">Apiospora saccharicola</name>
    <dbReference type="NCBI Taxonomy" id="335842"/>
    <lineage>
        <taxon>Eukaryota</taxon>
        <taxon>Fungi</taxon>
        <taxon>Dikarya</taxon>
        <taxon>Ascomycota</taxon>
        <taxon>Pezizomycotina</taxon>
        <taxon>Sordariomycetes</taxon>
        <taxon>Xylariomycetidae</taxon>
        <taxon>Amphisphaeriales</taxon>
        <taxon>Apiosporaceae</taxon>
        <taxon>Apiospora</taxon>
    </lineage>
</organism>
<gene>
    <name evidence="1" type="ORF">PG996_015235</name>
</gene>